<dbReference type="Proteomes" id="UP000199323">
    <property type="component" value="Unassembled WGS sequence"/>
</dbReference>
<protein>
    <submittedName>
        <fullName evidence="1">Uncharacterized protein</fullName>
    </submittedName>
</protein>
<accession>A0A1I2FXH5</accession>
<dbReference type="EMBL" id="FONG01000008">
    <property type="protein sequence ID" value="SFF10062.1"/>
    <property type="molecule type" value="Genomic_DNA"/>
</dbReference>
<keyword evidence="2" id="KW-1185">Reference proteome</keyword>
<dbReference type="AlphaFoldDB" id="A0A1I2FXH5"/>
<evidence type="ECO:0000313" key="2">
    <source>
        <dbReference type="Proteomes" id="UP000199323"/>
    </source>
</evidence>
<proteinExistence type="predicted"/>
<name>A0A1I2FXH5_9ACTN</name>
<evidence type="ECO:0000313" key="1">
    <source>
        <dbReference type="EMBL" id="SFF10062.1"/>
    </source>
</evidence>
<organism evidence="1 2">
    <name type="scientific">Actinacidiphila alni</name>
    <dbReference type="NCBI Taxonomy" id="380248"/>
    <lineage>
        <taxon>Bacteria</taxon>
        <taxon>Bacillati</taxon>
        <taxon>Actinomycetota</taxon>
        <taxon>Actinomycetes</taxon>
        <taxon>Kitasatosporales</taxon>
        <taxon>Streptomycetaceae</taxon>
        <taxon>Actinacidiphila</taxon>
    </lineage>
</organism>
<sequence length="54" mass="6079">MSHLTMVDPIRGCGFEPSWPRLSGEGERTAFQYLDTDGVAYVADLARFDRKALM</sequence>
<reference evidence="1 2" key="1">
    <citation type="submission" date="2016-10" db="EMBL/GenBank/DDBJ databases">
        <authorList>
            <person name="de Groot N.N."/>
        </authorList>
    </citation>
    <scope>NUCLEOTIDE SEQUENCE [LARGE SCALE GENOMIC DNA]</scope>
    <source>
        <strain evidence="1 2">CGMCC 4.3510</strain>
    </source>
</reference>
<gene>
    <name evidence="1" type="ORF">SAMN05216251_108141</name>
</gene>